<evidence type="ECO:0000313" key="1">
    <source>
        <dbReference type="EMBL" id="PFH53579.1"/>
    </source>
</evidence>
<gene>
    <name evidence="1" type="ORF">AMATHDRAFT_45443</name>
</gene>
<name>A0A2A9NSR3_9AGAR</name>
<accession>A0A2A9NSR3</accession>
<organism evidence="1 2">
    <name type="scientific">Amanita thiersii Skay4041</name>
    <dbReference type="NCBI Taxonomy" id="703135"/>
    <lineage>
        <taxon>Eukaryota</taxon>
        <taxon>Fungi</taxon>
        <taxon>Dikarya</taxon>
        <taxon>Basidiomycota</taxon>
        <taxon>Agaricomycotina</taxon>
        <taxon>Agaricomycetes</taxon>
        <taxon>Agaricomycetidae</taxon>
        <taxon>Agaricales</taxon>
        <taxon>Pluteineae</taxon>
        <taxon>Amanitaceae</taxon>
        <taxon>Amanita</taxon>
    </lineage>
</organism>
<reference evidence="1 2" key="1">
    <citation type="submission" date="2014-02" db="EMBL/GenBank/DDBJ databases">
        <title>Transposable element dynamics among asymbiotic and ectomycorrhizal Amanita fungi.</title>
        <authorList>
            <consortium name="DOE Joint Genome Institute"/>
            <person name="Hess J."/>
            <person name="Skrede I."/>
            <person name="Wolfe B."/>
            <person name="LaButti K."/>
            <person name="Ohm R.A."/>
            <person name="Grigoriev I.V."/>
            <person name="Pringle A."/>
        </authorList>
    </citation>
    <scope>NUCLEOTIDE SEQUENCE [LARGE SCALE GENOMIC DNA]</scope>
    <source>
        <strain evidence="1 2">SKay4041</strain>
    </source>
</reference>
<dbReference type="AlphaFoldDB" id="A0A2A9NSR3"/>
<proteinExistence type="predicted"/>
<sequence>MVILYSTEYTQPLINFYGIDPMLVRSKVLIKRLLRSRAKEFRLMTNQLFFTPFPPKTSEFTTISGFYVSPIALLSPSINKFTSAMGCQSMFAPDSDIQSAS</sequence>
<evidence type="ECO:0000313" key="2">
    <source>
        <dbReference type="Proteomes" id="UP000242287"/>
    </source>
</evidence>
<dbReference type="EMBL" id="KZ301973">
    <property type="protein sequence ID" value="PFH53579.1"/>
    <property type="molecule type" value="Genomic_DNA"/>
</dbReference>
<dbReference type="Proteomes" id="UP000242287">
    <property type="component" value="Unassembled WGS sequence"/>
</dbReference>
<keyword evidence="2" id="KW-1185">Reference proteome</keyword>
<protein>
    <submittedName>
        <fullName evidence="1">Uncharacterized protein</fullName>
    </submittedName>
</protein>